<dbReference type="PANTHER" id="PTHR30168">
    <property type="entry name" value="PUTATIVE MEMBRANE PROTEIN YPFJ"/>
    <property type="match status" value="1"/>
</dbReference>
<dbReference type="AlphaFoldDB" id="A0A073ATC1"/>
<dbReference type="EMBL" id="JNVU01000048">
    <property type="protein sequence ID" value="KEI43068.1"/>
    <property type="molecule type" value="Genomic_DNA"/>
</dbReference>
<evidence type="ECO:0000256" key="2">
    <source>
        <dbReference type="ARBA" id="ARBA00022692"/>
    </source>
</evidence>
<keyword evidence="7" id="KW-0031">Aminopeptidase</keyword>
<feature type="region of interest" description="Disordered" evidence="5">
    <location>
        <begin position="319"/>
        <end position="340"/>
    </location>
</feature>
<evidence type="ECO:0000256" key="6">
    <source>
        <dbReference type="SAM" id="SignalP"/>
    </source>
</evidence>
<keyword evidence="7" id="KW-0645">Protease</keyword>
<dbReference type="PANTHER" id="PTHR30168:SF0">
    <property type="entry name" value="INNER MEMBRANE PROTEIN"/>
    <property type="match status" value="1"/>
</dbReference>
<evidence type="ECO:0000256" key="5">
    <source>
        <dbReference type="SAM" id="MobiDB-lite"/>
    </source>
</evidence>
<evidence type="ECO:0000256" key="3">
    <source>
        <dbReference type="ARBA" id="ARBA00022989"/>
    </source>
</evidence>
<dbReference type="GO" id="GO:0004177">
    <property type="term" value="F:aminopeptidase activity"/>
    <property type="evidence" value="ECO:0007669"/>
    <property type="project" value="UniProtKB-KW"/>
</dbReference>
<evidence type="ECO:0000313" key="8">
    <source>
        <dbReference type="Proteomes" id="UP000031419"/>
    </source>
</evidence>
<dbReference type="InterPro" id="IPR007343">
    <property type="entry name" value="Uncharacterised_pept_Zn_put"/>
</dbReference>
<dbReference type="Pfam" id="PF04228">
    <property type="entry name" value="Zn_peptidase"/>
    <property type="match status" value="1"/>
</dbReference>
<name>A0A073ATC1_9PSEU</name>
<dbReference type="eggNOG" id="COG2321">
    <property type="taxonomic scope" value="Bacteria"/>
</dbReference>
<keyword evidence="6" id="KW-0732">Signal</keyword>
<keyword evidence="8" id="KW-1185">Reference proteome</keyword>
<comment type="caution">
    <text evidence="7">The sequence shown here is derived from an EMBL/GenBank/DDBJ whole genome shotgun (WGS) entry which is preliminary data.</text>
</comment>
<protein>
    <submittedName>
        <fullName evidence="7">Aminopeptidase</fullName>
    </submittedName>
</protein>
<evidence type="ECO:0000313" key="7">
    <source>
        <dbReference type="EMBL" id="KEI43068.1"/>
    </source>
</evidence>
<feature type="chain" id="PRO_5001686845" evidence="6">
    <location>
        <begin position="35"/>
        <end position="489"/>
    </location>
</feature>
<evidence type="ECO:0000256" key="4">
    <source>
        <dbReference type="ARBA" id="ARBA00023136"/>
    </source>
</evidence>
<accession>A0A073ATC1</accession>
<comment type="subcellular location">
    <subcellularLocation>
        <location evidence="1">Membrane</location>
        <topology evidence="1">Single-pass membrane protein</topology>
    </subcellularLocation>
</comment>
<dbReference type="STRING" id="28042.GU90_18245"/>
<keyword evidence="4" id="KW-0472">Membrane</keyword>
<dbReference type="SUPFAM" id="SSF55486">
    <property type="entry name" value="Metalloproteases ('zincins'), catalytic domain"/>
    <property type="match status" value="1"/>
</dbReference>
<dbReference type="GO" id="GO:0016020">
    <property type="term" value="C:membrane"/>
    <property type="evidence" value="ECO:0007669"/>
    <property type="project" value="UniProtKB-SubCell"/>
</dbReference>
<keyword evidence="2" id="KW-0812">Transmembrane</keyword>
<reference evidence="7 8" key="1">
    <citation type="submission" date="2014-06" db="EMBL/GenBank/DDBJ databases">
        <title>Saccharopolyspora rectivirgula DSM-43113 Genome sequencing.</title>
        <authorList>
            <person name="Barrera C."/>
            <person name="Millon L."/>
            <person name="Rognon B."/>
            <person name="Zaugg C."/>
            <person name="Monod M."/>
        </authorList>
    </citation>
    <scope>NUCLEOTIDE SEQUENCE [LARGE SCALE GENOMIC DNA]</scope>
    <source>
        <strain evidence="7 8">DSM 43113</strain>
    </source>
</reference>
<organism evidence="7 8">
    <name type="scientific">Saccharopolyspora rectivirgula</name>
    <dbReference type="NCBI Taxonomy" id="28042"/>
    <lineage>
        <taxon>Bacteria</taxon>
        <taxon>Bacillati</taxon>
        <taxon>Actinomycetota</taxon>
        <taxon>Actinomycetes</taxon>
        <taxon>Pseudonocardiales</taxon>
        <taxon>Pseudonocardiaceae</taxon>
        <taxon>Saccharopolyspora</taxon>
    </lineage>
</organism>
<dbReference type="OrthoDB" id="5168289at2"/>
<keyword evidence="7" id="KW-0378">Hydrolase</keyword>
<gene>
    <name evidence="7" type="ORF">GU90_18245</name>
</gene>
<keyword evidence="3" id="KW-1133">Transmembrane helix</keyword>
<evidence type="ECO:0000256" key="1">
    <source>
        <dbReference type="ARBA" id="ARBA00004167"/>
    </source>
</evidence>
<sequence>MGTQAVASRATTRPARTAISLLTCAALLTGCAHAISGTPTTPGTQAPDEVAGLPVTAGPSGPKPDAPDPRLPVEGTDHGPADRLARAAIADTTAFWRATFPETFGKEFHPVRRLVSYDSTGRGIDLCGHPTAGSANAFYCPAENTIAWDRGELLPTLTNTFGPMAAVSVLAHEMGHVVQHQAGTARPDDPALVLEQQADCFTGAYFRHVAEGKSDHFQISTGEGLNDVMATLAYFRDTPGAGDFTDTDAHGSAFDRISAFQHGFTEGPRRCAQLDPEEVKQRTTHFKFWKQQQETDLPVDEHGIAAVERSLREVFRDTGAAPPTITTEPQACGNRPETPPATYCPDTNTVSLDLPALQQIAQPPGKNTTDGGYGDFAAYAQIAARYTLSVQRSAGLSLTGDTASLRTACLVGAWSGLLVEDPIGQRNPVGKLRLAPGDIDEGIASLLSEDSLIAADADGNQVPSGFARVEAFRTGFQEGLGTCSTRYFD</sequence>
<feature type="region of interest" description="Disordered" evidence="5">
    <location>
        <begin position="39"/>
        <end position="79"/>
    </location>
</feature>
<proteinExistence type="predicted"/>
<dbReference type="Proteomes" id="UP000031419">
    <property type="component" value="Unassembled WGS sequence"/>
</dbReference>
<feature type="signal peptide" evidence="6">
    <location>
        <begin position="1"/>
        <end position="34"/>
    </location>
</feature>